<comment type="caution">
    <text evidence="1">The sequence shown here is derived from an EMBL/GenBank/DDBJ whole genome shotgun (WGS) entry which is preliminary data.</text>
</comment>
<dbReference type="EMBL" id="CAJVPQ010002791">
    <property type="protein sequence ID" value="CAG8608642.1"/>
    <property type="molecule type" value="Genomic_DNA"/>
</dbReference>
<dbReference type="Proteomes" id="UP000789570">
    <property type="component" value="Unassembled WGS sequence"/>
</dbReference>
<gene>
    <name evidence="1" type="ORF">FCALED_LOCUS8956</name>
</gene>
<evidence type="ECO:0000313" key="1">
    <source>
        <dbReference type="EMBL" id="CAG8608642.1"/>
    </source>
</evidence>
<sequence>MLLAFDESEGTTGYSTWGDTYFMTLFTDTLSRVSNYSSAKRHNSFTRVTDVDEGAIIEFAMKKILCDRKKARDIYEAECTVIIKNVTEALVILRSQLYLEISSLLQQTSDEPVLAEAASHIMNCSRILMQVLDHLVSSIRNHIVVNAGNQGELVGRILYLLAIDKAIHSESCKKLSLIFTKQANSITLCNSKISTAIFCKRNQKGVDIIILVVIVQDDETLITEKNMTFIDIQVRNREADSSTSDKDQQEESAQIYMSLGVESKGIKYNSTLDIGMITRTDAKDRMGHLSIYGLLKNIYACFNGADSDIIELLLHKLLISYVDPIEKENGILWSRHKASDE</sequence>
<reference evidence="1" key="1">
    <citation type="submission" date="2021-06" db="EMBL/GenBank/DDBJ databases">
        <authorList>
            <person name="Kallberg Y."/>
            <person name="Tangrot J."/>
            <person name="Rosling A."/>
        </authorList>
    </citation>
    <scope>NUCLEOTIDE SEQUENCE</scope>
    <source>
        <strain evidence="1">UK204</strain>
    </source>
</reference>
<dbReference type="PANTHER" id="PTHR33266">
    <property type="entry name" value="CHROMOSOME 15, WHOLE GENOME SHOTGUN SEQUENCE"/>
    <property type="match status" value="1"/>
</dbReference>
<accession>A0A9N9CMN2</accession>
<name>A0A9N9CMN2_9GLOM</name>
<evidence type="ECO:0000313" key="2">
    <source>
        <dbReference type="Proteomes" id="UP000789570"/>
    </source>
</evidence>
<protein>
    <submittedName>
        <fullName evidence="1">13198_t:CDS:1</fullName>
    </submittedName>
</protein>
<proteinExistence type="predicted"/>
<dbReference type="AlphaFoldDB" id="A0A9N9CMN2"/>
<dbReference type="OrthoDB" id="10490709at2759"/>
<dbReference type="PANTHER" id="PTHR33266:SF1">
    <property type="entry name" value="F-BOX DOMAIN-CONTAINING PROTEIN"/>
    <property type="match status" value="1"/>
</dbReference>
<organism evidence="1 2">
    <name type="scientific">Funneliformis caledonium</name>
    <dbReference type="NCBI Taxonomy" id="1117310"/>
    <lineage>
        <taxon>Eukaryota</taxon>
        <taxon>Fungi</taxon>
        <taxon>Fungi incertae sedis</taxon>
        <taxon>Mucoromycota</taxon>
        <taxon>Glomeromycotina</taxon>
        <taxon>Glomeromycetes</taxon>
        <taxon>Glomerales</taxon>
        <taxon>Glomeraceae</taxon>
        <taxon>Funneliformis</taxon>
    </lineage>
</organism>
<keyword evidence="2" id="KW-1185">Reference proteome</keyword>